<evidence type="ECO:0000313" key="2">
    <source>
        <dbReference type="EMBL" id="MBW0494492.1"/>
    </source>
</evidence>
<dbReference type="EMBL" id="AVOT02012610">
    <property type="protein sequence ID" value="MBW0494492.1"/>
    <property type="molecule type" value="Genomic_DNA"/>
</dbReference>
<keyword evidence="3" id="KW-1185">Reference proteome</keyword>
<reference evidence="2" key="1">
    <citation type="submission" date="2021-03" db="EMBL/GenBank/DDBJ databases">
        <title>Draft genome sequence of rust myrtle Austropuccinia psidii MF-1, a brazilian biotype.</title>
        <authorList>
            <person name="Quecine M.C."/>
            <person name="Pachon D.M.R."/>
            <person name="Bonatelli M.L."/>
            <person name="Correr F.H."/>
            <person name="Franceschini L.M."/>
            <person name="Leite T.F."/>
            <person name="Margarido G.R.A."/>
            <person name="Almeida C.A."/>
            <person name="Ferrarezi J.A."/>
            <person name="Labate C.A."/>
        </authorList>
    </citation>
    <scope>NUCLEOTIDE SEQUENCE</scope>
    <source>
        <strain evidence="2">MF-1</strain>
    </source>
</reference>
<feature type="compositionally biased region" description="Polar residues" evidence="1">
    <location>
        <begin position="226"/>
        <end position="244"/>
    </location>
</feature>
<organism evidence="2 3">
    <name type="scientific">Austropuccinia psidii MF-1</name>
    <dbReference type="NCBI Taxonomy" id="1389203"/>
    <lineage>
        <taxon>Eukaryota</taxon>
        <taxon>Fungi</taxon>
        <taxon>Dikarya</taxon>
        <taxon>Basidiomycota</taxon>
        <taxon>Pucciniomycotina</taxon>
        <taxon>Pucciniomycetes</taxon>
        <taxon>Pucciniales</taxon>
        <taxon>Sphaerophragmiaceae</taxon>
        <taxon>Austropuccinia</taxon>
    </lineage>
</organism>
<name>A0A9Q3D654_9BASI</name>
<gene>
    <name evidence="2" type="ORF">O181_034207</name>
</gene>
<dbReference type="Proteomes" id="UP000765509">
    <property type="component" value="Unassembled WGS sequence"/>
</dbReference>
<evidence type="ECO:0000313" key="3">
    <source>
        <dbReference type="Proteomes" id="UP000765509"/>
    </source>
</evidence>
<feature type="compositionally biased region" description="Polar residues" evidence="1">
    <location>
        <begin position="200"/>
        <end position="219"/>
    </location>
</feature>
<feature type="compositionally biased region" description="Basic and acidic residues" evidence="1">
    <location>
        <begin position="187"/>
        <end position="199"/>
    </location>
</feature>
<dbReference type="AlphaFoldDB" id="A0A9Q3D654"/>
<proteinExistence type="predicted"/>
<comment type="caution">
    <text evidence="2">The sequence shown here is derived from an EMBL/GenBank/DDBJ whole genome shotgun (WGS) entry which is preliminary data.</text>
</comment>
<protein>
    <submittedName>
        <fullName evidence="2">Uncharacterized protein</fullName>
    </submittedName>
</protein>
<feature type="region of interest" description="Disordered" evidence="1">
    <location>
        <begin position="187"/>
        <end position="273"/>
    </location>
</feature>
<feature type="non-terminal residue" evidence="2">
    <location>
        <position position="536"/>
    </location>
</feature>
<sequence>SDNVVRNENIETASTVTSIIPASTANSDHNSTIIITQNNQPEQISSELISLHICNTLQNTNNLANKPSITAQAAPKKVLKCDYARSQAVTEGQGSADDLQITTLCHSEADNTILPSNRADTSIRSLRGHLQSQPEGLQQCISAQRVPDPCRSVEKLMKFLHDREKIPGPSQCLQVTQWMASIDGKEEHDAFNSRMEEKQPSTTQASAKNSPSSQQQQFQCEKEATSSKQGQRQGTSHKTLQPGLQNPKDSEGCHGKCISDGQNNDGTTEKGGSQIKISEMISDIFDSIPELYEAIYDVKTHFSDKNSSICSNLKANNLSLSQINETLMCFEKSLREIQTSNNDNSFEHKLNEQSAMIKELTEKYSKFNIDYIIETRIKQAISTLKEENKYVLENISKSFTEVKTYKIPLKKCFDTSQEEISKLTMKLNHITSDNTKEAELWQELTQTGDNNKSNVISSIQSLQHEFINSQRCNNSKMNDIEQLLHTLLRMSTPLNQNEGARILNPQVLEVENSQLKNEFSTSFHNLEPSMGQALLK</sequence>
<accession>A0A9Q3D654</accession>
<evidence type="ECO:0000256" key="1">
    <source>
        <dbReference type="SAM" id="MobiDB-lite"/>
    </source>
</evidence>